<dbReference type="InterPro" id="IPR050955">
    <property type="entry name" value="Plant_Biomass_Hydrol_Est"/>
</dbReference>
<feature type="region of interest" description="Disordered" evidence="2">
    <location>
        <begin position="259"/>
        <end position="281"/>
    </location>
</feature>
<protein>
    <submittedName>
        <fullName evidence="3">Uncharacterized protein</fullName>
    </submittedName>
</protein>
<keyword evidence="1" id="KW-0732">Signal</keyword>
<accession>L8JS21</accession>
<dbReference type="STRING" id="1237149.C900_03857"/>
<dbReference type="PATRIC" id="fig|1237149.3.peg.3619"/>
<name>L8JS21_9BACT</name>
<evidence type="ECO:0000313" key="3">
    <source>
        <dbReference type="EMBL" id="ELR70172.1"/>
    </source>
</evidence>
<sequence length="922" mass="100296">MLLILASFAAFAQNSALKYNKVKTVNLNKVQGYLEHLPPGYASNPTKKYPLLIFLHGAGERGSSPADMHKVAKIGPPKEVENNGSLCFNVNGKQECFIVISPQLTGNGNWTGYAQREFWDYILNGPENYRYDPNRIYLTGLSLGGNGVWERAYDDENGPNKLAAIAPLCAWGKTSNGCTVANRKIPVWAFHGTSDDVINYNSGLNMFNSVKNCGATAETKWTAIQGGEHWIWNDIYKPDHSNYSQNVYEWMLTKTLNNSGGGDGGSNDNTLNQSPVVDAGDDINATLEDDPVYITAEASDPDGSVASFQWKKISGPSATLWNTNRSKLTVKDLQIGQYTFEVVVKDNEGKSASDRVLLNVADDNNTTTTRIVSKTTGYGQKYLEFLPDGYDPSKSYPVMVYLHSAAAEGTNLDLIKQEGPLYYINQGKDLCSNNECFIVVAPQIAKGAGFWKGKIDQFYNYVTSKYSVAPDKVYLAGFDEGASDAIARLQDDTNNPNRWAGAAVVSYSAPSSQACNVAGTDAALYFSHGKSDATNDYNAAQKFYNDVVGCGVSSSKFLSSPGTQAQSWKALFDPGTSDVYAWLLARPLGTGGNDSNTGTSPGGITKKTSSDGRAYLEYLPAGYSTSKKYPVILYLHSGEAEGTNTDLLKSEGPLYFANQGQAISANGQGFIVLSPQIAKGAGFWKGKIDRFYNFMMSKYSIDPNRVYIVGYDEGAIDALFRITDTSNSPNRWAAAAVVSYSMPYSVACQVGGSGPSLYMANGKLDEVYSFSNAQTFYNKVDNCSSATTRFVTESGGQTQSWKRTFDPGVTTLYSWLLNQQLTGQTASGARTTDEAMTIEDDLNEMGNLTQVEKNFRTDQYQIALTSSNEPVQITLNAIDGRAVKTVTSQGDLPLDGIENGIYLYSVVDQSGAPIQRGRIVKH</sequence>
<dbReference type="SUPFAM" id="SSF49299">
    <property type="entry name" value="PKD domain"/>
    <property type="match status" value="1"/>
</dbReference>
<comment type="caution">
    <text evidence="3">The sequence shown here is derived from an EMBL/GenBank/DDBJ whole genome shotgun (WGS) entry which is preliminary data.</text>
</comment>
<evidence type="ECO:0000256" key="1">
    <source>
        <dbReference type="ARBA" id="ARBA00022729"/>
    </source>
</evidence>
<dbReference type="InterPro" id="IPR029058">
    <property type="entry name" value="AB_hydrolase_fold"/>
</dbReference>
<dbReference type="EMBL" id="AMZN01000055">
    <property type="protein sequence ID" value="ELR70172.1"/>
    <property type="molecule type" value="Genomic_DNA"/>
</dbReference>
<dbReference type="eggNOG" id="COG4099">
    <property type="taxonomic scope" value="Bacteria"/>
</dbReference>
<reference evidence="3 4" key="1">
    <citation type="submission" date="2012-12" db="EMBL/GenBank/DDBJ databases">
        <title>Genome assembly of Fulvivirga imtechensis AK7.</title>
        <authorList>
            <person name="Nupur N."/>
            <person name="Khatri I."/>
            <person name="Kumar R."/>
            <person name="Subramanian S."/>
            <person name="Pinnaka A."/>
        </authorList>
    </citation>
    <scope>NUCLEOTIDE SEQUENCE [LARGE SCALE GENOMIC DNA]</scope>
    <source>
        <strain evidence="3 4">AK7</strain>
    </source>
</reference>
<dbReference type="InterPro" id="IPR035986">
    <property type="entry name" value="PKD_dom_sf"/>
</dbReference>
<dbReference type="Proteomes" id="UP000011135">
    <property type="component" value="Unassembled WGS sequence"/>
</dbReference>
<dbReference type="PANTHER" id="PTHR43037:SF1">
    <property type="entry name" value="BLL1128 PROTEIN"/>
    <property type="match status" value="1"/>
</dbReference>
<organism evidence="3 4">
    <name type="scientific">Fulvivirga imtechensis AK7</name>
    <dbReference type="NCBI Taxonomy" id="1237149"/>
    <lineage>
        <taxon>Bacteria</taxon>
        <taxon>Pseudomonadati</taxon>
        <taxon>Bacteroidota</taxon>
        <taxon>Cytophagia</taxon>
        <taxon>Cytophagales</taxon>
        <taxon>Fulvivirgaceae</taxon>
        <taxon>Fulvivirga</taxon>
    </lineage>
</organism>
<keyword evidence="4" id="KW-1185">Reference proteome</keyword>
<dbReference type="Gene3D" id="2.60.40.10">
    <property type="entry name" value="Immunoglobulins"/>
    <property type="match status" value="1"/>
</dbReference>
<proteinExistence type="predicted"/>
<evidence type="ECO:0000256" key="2">
    <source>
        <dbReference type="SAM" id="MobiDB-lite"/>
    </source>
</evidence>
<dbReference type="Pfam" id="PF22352">
    <property type="entry name" value="K319L-like_PKD"/>
    <property type="match status" value="1"/>
</dbReference>
<dbReference type="Gene3D" id="3.40.50.1820">
    <property type="entry name" value="alpha/beta hydrolase"/>
    <property type="match status" value="3"/>
</dbReference>
<dbReference type="SUPFAM" id="SSF53474">
    <property type="entry name" value="alpha/beta-Hydrolases"/>
    <property type="match status" value="3"/>
</dbReference>
<gene>
    <name evidence="3" type="ORF">C900_03857</name>
</gene>
<dbReference type="InterPro" id="IPR013783">
    <property type="entry name" value="Ig-like_fold"/>
</dbReference>
<dbReference type="PANTHER" id="PTHR43037">
    <property type="entry name" value="UNNAMED PRODUCT-RELATED"/>
    <property type="match status" value="1"/>
</dbReference>
<dbReference type="AlphaFoldDB" id="L8JS21"/>
<evidence type="ECO:0000313" key="4">
    <source>
        <dbReference type="Proteomes" id="UP000011135"/>
    </source>
</evidence>